<dbReference type="SUPFAM" id="SSF55874">
    <property type="entry name" value="ATPase domain of HSP90 chaperone/DNA topoisomerase II/histidine kinase"/>
    <property type="match status" value="1"/>
</dbReference>
<dbReference type="InterPro" id="IPR005467">
    <property type="entry name" value="His_kinase_dom"/>
</dbReference>
<feature type="modified residue" description="4-aspartylphosphate" evidence="15">
    <location>
        <position position="572"/>
    </location>
</feature>
<name>A0ABP8QEJ2_9GAMM</name>
<evidence type="ECO:0000256" key="17">
    <source>
        <dbReference type="SAM" id="Phobius"/>
    </source>
</evidence>
<dbReference type="InterPro" id="IPR003594">
    <property type="entry name" value="HATPase_dom"/>
</dbReference>
<keyword evidence="4 13" id="KW-0997">Cell inner membrane</keyword>
<accession>A0ABP8QEJ2</accession>
<evidence type="ECO:0000256" key="15">
    <source>
        <dbReference type="PROSITE-ProRule" id="PRU00169"/>
    </source>
</evidence>
<keyword evidence="6 13" id="KW-0808">Transferase</keyword>
<comment type="catalytic activity">
    <reaction evidence="1 13">
        <text>ATP + protein L-histidine = ADP + protein N-phospho-L-histidine.</text>
        <dbReference type="EC" id="2.7.13.3"/>
    </reaction>
</comment>
<dbReference type="NCBIfam" id="NF008302">
    <property type="entry name" value="PRK11091.1"/>
    <property type="match status" value="1"/>
</dbReference>
<dbReference type="InterPro" id="IPR000700">
    <property type="entry name" value="PAS-assoc_C"/>
</dbReference>
<dbReference type="InterPro" id="IPR036890">
    <property type="entry name" value="HATPase_C_sf"/>
</dbReference>
<dbReference type="CDD" id="cd00082">
    <property type="entry name" value="HisKA"/>
    <property type="match status" value="1"/>
</dbReference>
<dbReference type="InterPro" id="IPR036097">
    <property type="entry name" value="HisK_dim/P_sf"/>
</dbReference>
<comment type="caution">
    <text evidence="23">The sequence shown here is derived from an EMBL/GenBank/DDBJ whole genome shotgun (WGS) entry which is preliminary data.</text>
</comment>
<dbReference type="SUPFAM" id="SSF47384">
    <property type="entry name" value="Homodimeric domain of signal transducing histidine kinase"/>
    <property type="match status" value="1"/>
</dbReference>
<keyword evidence="7 17" id="KW-0812">Transmembrane</keyword>
<dbReference type="Gene3D" id="1.10.287.970">
    <property type="entry name" value="His Kinase A (phosphoacceptor) domain"/>
    <property type="match status" value="1"/>
</dbReference>
<gene>
    <name evidence="23" type="primary">arcB</name>
    <name evidence="23" type="ORF">GCM10023095_25250</name>
</gene>
<feature type="transmembrane region" description="Helical" evidence="17">
    <location>
        <begin position="55"/>
        <end position="74"/>
    </location>
</feature>
<keyword evidence="13" id="KW-0804">Transcription</keyword>
<dbReference type="SMART" id="SM00388">
    <property type="entry name" value="HisKA"/>
    <property type="match status" value="1"/>
</dbReference>
<evidence type="ECO:0000256" key="11">
    <source>
        <dbReference type="ARBA" id="ARBA00023012"/>
    </source>
</evidence>
<dbReference type="SMART" id="SM00448">
    <property type="entry name" value="REC"/>
    <property type="match status" value="1"/>
</dbReference>
<evidence type="ECO:0000256" key="3">
    <source>
        <dbReference type="ARBA" id="ARBA00022475"/>
    </source>
</evidence>
<evidence type="ECO:0000256" key="14">
    <source>
        <dbReference type="PROSITE-ProRule" id="PRU00110"/>
    </source>
</evidence>
<evidence type="ECO:0000259" key="19">
    <source>
        <dbReference type="PROSITE" id="PS50110"/>
    </source>
</evidence>
<keyword evidence="5 15" id="KW-0597">Phosphoprotein</keyword>
<dbReference type="Gene3D" id="3.40.50.2300">
    <property type="match status" value="1"/>
</dbReference>
<evidence type="ECO:0000256" key="9">
    <source>
        <dbReference type="ARBA" id="ARBA00022840"/>
    </source>
</evidence>
<evidence type="ECO:0000256" key="12">
    <source>
        <dbReference type="ARBA" id="ARBA00023136"/>
    </source>
</evidence>
<dbReference type="CDD" id="cd00130">
    <property type="entry name" value="PAS"/>
    <property type="match status" value="1"/>
</dbReference>
<dbReference type="SUPFAM" id="SSF47226">
    <property type="entry name" value="Histidine-containing phosphotransfer domain, HPT domain"/>
    <property type="match status" value="1"/>
</dbReference>
<dbReference type="InterPro" id="IPR004358">
    <property type="entry name" value="Sig_transdc_His_kin-like_C"/>
</dbReference>
<keyword evidence="3 13" id="KW-1003">Cell membrane</keyword>
<evidence type="ECO:0000256" key="1">
    <source>
        <dbReference type="ARBA" id="ARBA00000085"/>
    </source>
</evidence>
<dbReference type="PANTHER" id="PTHR43047:SF64">
    <property type="entry name" value="HISTIDINE KINASE CONTAINING CHEY-HOMOLOGOUS RECEIVER DOMAIN AND PAS DOMAIN-RELATED"/>
    <property type="match status" value="1"/>
</dbReference>
<evidence type="ECO:0000259" key="20">
    <source>
        <dbReference type="PROSITE" id="PS50112"/>
    </source>
</evidence>
<feature type="coiled-coil region" evidence="16">
    <location>
        <begin position="74"/>
        <end position="150"/>
    </location>
</feature>
<evidence type="ECO:0000256" key="6">
    <source>
        <dbReference type="ARBA" id="ARBA00022679"/>
    </source>
</evidence>
<feature type="domain" description="PAC" evidence="21">
    <location>
        <begin position="223"/>
        <end position="275"/>
    </location>
</feature>
<dbReference type="PIRSF" id="PIRSF003182">
    <property type="entry name" value="ArcB"/>
    <property type="match status" value="1"/>
</dbReference>
<dbReference type="CDD" id="cd00088">
    <property type="entry name" value="HPT"/>
    <property type="match status" value="1"/>
</dbReference>
<dbReference type="PROSITE" id="PS50109">
    <property type="entry name" value="HIS_KIN"/>
    <property type="match status" value="1"/>
</dbReference>
<sequence>MKTWAQYYVNGLTRLGIIRFSLLLASFVILLAVMIQVGVTLLLRGTVEFVDLVRSIFFGLLVTPWAAYFLTAVVDELEDSRQRLKDMVNKLQEMRDRDKALNEQLQLNISQLHQQMDETRRAEIAQERAMEELEAEVLRREAAQRELQSRGALWRSFIDNSPDLVYYRNEHGRFSGCNRAMEQLVGLSEAQLIGMLPHQIYPREVAEKVVETDRQVLEKKEAVTYEQWLTFPNGRKACFEIHKLPFYDEKGHHLGLLGFGRDITEHKAYQDQLEKASRDKTSFISTISHELRTPLNGVVGLSRILLDTELTPLQRQHLNTIHLSAVTLGNIFNDIIDLDKLDRHRLEIAPAPLDLSMFLQDIESLTRLMAEQKGLYLHFDVDGEIPERVNADGTRLRQILWNLAGNAIKFTEQGGITLRILFHPPQDDHIKVRIEVEDTGIGIPASELDNIFAMYYQLNGEKHATGSGIGLAVTRQLVLAMGGDIGVDSELGQGACFWVELDLPLLTELPMEIEESGEVPPLNILLVEDVELNITVATALLHKFGHETVAARTGAEALALFKPEAFDLLLLDIQLPDMTGFDIADELLRRYDRKQLPPMVALTANLVRDKAVYAAHGICDVIGKPMSVSNLAETLSQLFAPRKPAEPLPPPPPAGNREKVLDLTFLNEYAQMVGKPVLGQAVSLFEQMLPDYLAHLATNLTAKDQKGIVSEAHKLKSAAGAIGLKRLFDLAQQAQSPDLPAWWENIGDWIDTIKRTAPKDLALLQQWLKE</sequence>
<evidence type="ECO:0000256" key="13">
    <source>
        <dbReference type="PIRNR" id="PIRNR003182"/>
    </source>
</evidence>
<dbReference type="Gene3D" id="3.30.450.20">
    <property type="entry name" value="PAS domain"/>
    <property type="match status" value="1"/>
</dbReference>
<dbReference type="RefSeq" id="WP_345013654.1">
    <property type="nucleotide sequence ID" value="NZ_BAABFC010000017.1"/>
</dbReference>
<dbReference type="EMBL" id="BAABFC010000017">
    <property type="protein sequence ID" value="GAA4501705.1"/>
    <property type="molecule type" value="Genomic_DNA"/>
</dbReference>
<feature type="domain" description="PAS" evidence="20">
    <location>
        <begin position="150"/>
        <end position="220"/>
    </location>
</feature>
<dbReference type="InterPro" id="IPR040642">
    <property type="entry name" value="HKR_ArcB_TM"/>
</dbReference>
<feature type="transmembrane region" description="Helical" evidence="17">
    <location>
        <begin position="20"/>
        <end position="43"/>
    </location>
</feature>
<comment type="subcellular location">
    <subcellularLocation>
        <location evidence="2 13">Cell inner membrane</location>
        <topology evidence="2 13">Multi-pass membrane protein</topology>
    </subcellularLocation>
</comment>
<dbReference type="CDD" id="cd16922">
    <property type="entry name" value="HATPase_EvgS-ArcB-TorS-like"/>
    <property type="match status" value="1"/>
</dbReference>
<keyword evidence="12 13" id="KW-0472">Membrane</keyword>
<evidence type="ECO:0000256" key="8">
    <source>
        <dbReference type="ARBA" id="ARBA00022777"/>
    </source>
</evidence>
<feature type="modified residue" description="Phosphohistidine" evidence="14">
    <location>
        <position position="713"/>
    </location>
</feature>
<dbReference type="PROSITE" id="PS50113">
    <property type="entry name" value="PAC"/>
    <property type="match status" value="1"/>
</dbReference>
<dbReference type="SMART" id="SM00091">
    <property type="entry name" value="PAS"/>
    <property type="match status" value="1"/>
</dbReference>
<dbReference type="InterPro" id="IPR008207">
    <property type="entry name" value="Sig_transdc_His_kin_Hpt_dom"/>
</dbReference>
<dbReference type="PROSITE" id="PS50894">
    <property type="entry name" value="HPT"/>
    <property type="match status" value="1"/>
</dbReference>
<dbReference type="Pfam" id="PF18415">
    <property type="entry name" value="HKR_ArcB_TM"/>
    <property type="match status" value="1"/>
</dbReference>
<dbReference type="EC" id="2.7.13.3" evidence="13"/>
<evidence type="ECO:0000256" key="7">
    <source>
        <dbReference type="ARBA" id="ARBA00022692"/>
    </source>
</evidence>
<keyword evidence="11 13" id="KW-0902">Two-component regulatory system</keyword>
<feature type="domain" description="HPt" evidence="22">
    <location>
        <begin position="674"/>
        <end position="767"/>
    </location>
</feature>
<feature type="domain" description="Histidine kinase" evidence="18">
    <location>
        <begin position="286"/>
        <end position="505"/>
    </location>
</feature>
<dbReference type="SMART" id="SM00073">
    <property type="entry name" value="HPT"/>
    <property type="match status" value="1"/>
</dbReference>
<evidence type="ECO:0000256" key="5">
    <source>
        <dbReference type="ARBA" id="ARBA00022553"/>
    </source>
</evidence>
<dbReference type="Pfam" id="PF00072">
    <property type="entry name" value="Response_reg"/>
    <property type="match status" value="1"/>
</dbReference>
<dbReference type="Gene3D" id="1.20.120.160">
    <property type="entry name" value="HPT domain"/>
    <property type="match status" value="1"/>
</dbReference>
<reference evidence="24" key="1">
    <citation type="journal article" date="2019" name="Int. J. Syst. Evol. Microbiol.">
        <title>The Global Catalogue of Microorganisms (GCM) 10K type strain sequencing project: providing services to taxonomists for standard genome sequencing and annotation.</title>
        <authorList>
            <consortium name="The Broad Institute Genomics Platform"/>
            <consortium name="The Broad Institute Genome Sequencing Center for Infectious Disease"/>
            <person name="Wu L."/>
            <person name="Ma J."/>
        </authorList>
    </citation>
    <scope>NUCLEOTIDE SEQUENCE [LARGE SCALE GENOMIC DNA]</scope>
    <source>
        <strain evidence="24">JCM 32226</strain>
    </source>
</reference>
<dbReference type="InterPro" id="IPR000014">
    <property type="entry name" value="PAS"/>
</dbReference>
<keyword evidence="13" id="KW-0805">Transcription regulation</keyword>
<evidence type="ECO:0000256" key="10">
    <source>
        <dbReference type="ARBA" id="ARBA00022989"/>
    </source>
</evidence>
<keyword evidence="8 13" id="KW-0418">Kinase</keyword>
<dbReference type="Pfam" id="PF01627">
    <property type="entry name" value="Hpt"/>
    <property type="match status" value="1"/>
</dbReference>
<dbReference type="InterPro" id="IPR035965">
    <property type="entry name" value="PAS-like_dom_sf"/>
</dbReference>
<dbReference type="SMART" id="SM00387">
    <property type="entry name" value="HATPase_c"/>
    <property type="match status" value="1"/>
</dbReference>
<evidence type="ECO:0000256" key="4">
    <source>
        <dbReference type="ARBA" id="ARBA00022519"/>
    </source>
</evidence>
<dbReference type="SUPFAM" id="SSF55785">
    <property type="entry name" value="PYP-like sensor domain (PAS domain)"/>
    <property type="match status" value="1"/>
</dbReference>
<keyword evidence="24" id="KW-1185">Reference proteome</keyword>
<evidence type="ECO:0000256" key="2">
    <source>
        <dbReference type="ARBA" id="ARBA00004429"/>
    </source>
</evidence>
<keyword evidence="16" id="KW-0175">Coiled coil</keyword>
<dbReference type="NCBIfam" id="TIGR00229">
    <property type="entry name" value="sensory_box"/>
    <property type="match status" value="1"/>
</dbReference>
<dbReference type="PROSITE" id="PS50112">
    <property type="entry name" value="PAS"/>
    <property type="match status" value="1"/>
</dbReference>
<dbReference type="InterPro" id="IPR013656">
    <property type="entry name" value="PAS_4"/>
</dbReference>
<dbReference type="SUPFAM" id="SSF52172">
    <property type="entry name" value="CheY-like"/>
    <property type="match status" value="1"/>
</dbReference>
<feature type="domain" description="Response regulatory" evidence="19">
    <location>
        <begin position="523"/>
        <end position="639"/>
    </location>
</feature>
<evidence type="ECO:0000259" key="21">
    <source>
        <dbReference type="PROSITE" id="PS50113"/>
    </source>
</evidence>
<evidence type="ECO:0000259" key="22">
    <source>
        <dbReference type="PROSITE" id="PS50894"/>
    </source>
</evidence>
<evidence type="ECO:0000259" key="18">
    <source>
        <dbReference type="PROSITE" id="PS50109"/>
    </source>
</evidence>
<dbReference type="Gene3D" id="1.10.287.130">
    <property type="match status" value="1"/>
</dbReference>
<evidence type="ECO:0000313" key="24">
    <source>
        <dbReference type="Proteomes" id="UP001501321"/>
    </source>
</evidence>
<protein>
    <recommendedName>
        <fullName evidence="13">Aerobic respiration control sensor protein</fullName>
        <ecNumber evidence="13">2.7.13.3</ecNumber>
    </recommendedName>
</protein>
<keyword evidence="10 17" id="KW-1133">Transmembrane helix</keyword>
<dbReference type="InterPro" id="IPR001789">
    <property type="entry name" value="Sig_transdc_resp-reg_receiver"/>
</dbReference>
<evidence type="ECO:0000313" key="23">
    <source>
        <dbReference type="EMBL" id="GAA4501705.1"/>
    </source>
</evidence>
<dbReference type="InterPro" id="IPR014409">
    <property type="entry name" value="Sig_transdc_His_kin_hyb_ArcB"/>
</dbReference>
<organism evidence="23 24">
    <name type="scientific">Pseudaeromonas paramecii</name>
    <dbReference type="NCBI Taxonomy" id="2138166"/>
    <lineage>
        <taxon>Bacteria</taxon>
        <taxon>Pseudomonadati</taxon>
        <taxon>Pseudomonadota</taxon>
        <taxon>Gammaproteobacteria</taxon>
        <taxon>Aeromonadales</taxon>
        <taxon>Aeromonadaceae</taxon>
        <taxon>Pseudaeromonas</taxon>
    </lineage>
</organism>
<dbReference type="Pfam" id="PF02518">
    <property type="entry name" value="HATPase_c"/>
    <property type="match status" value="1"/>
</dbReference>
<dbReference type="Pfam" id="PF08448">
    <property type="entry name" value="PAS_4"/>
    <property type="match status" value="1"/>
</dbReference>
<dbReference type="PROSITE" id="PS50110">
    <property type="entry name" value="RESPONSE_REGULATORY"/>
    <property type="match status" value="1"/>
</dbReference>
<dbReference type="CDD" id="cd17546">
    <property type="entry name" value="REC_hyHK_CKI1_RcsC-like"/>
    <property type="match status" value="1"/>
</dbReference>
<dbReference type="GO" id="GO:0016301">
    <property type="term" value="F:kinase activity"/>
    <property type="evidence" value="ECO:0007669"/>
    <property type="project" value="UniProtKB-KW"/>
</dbReference>
<dbReference type="InterPro" id="IPR027460">
    <property type="entry name" value="ArcB_TM_sf"/>
</dbReference>
<dbReference type="InterPro" id="IPR011006">
    <property type="entry name" value="CheY-like_superfamily"/>
</dbReference>
<dbReference type="PRINTS" id="PR00344">
    <property type="entry name" value="BCTRLSENSOR"/>
</dbReference>
<dbReference type="InterPro" id="IPR036641">
    <property type="entry name" value="HPT_dom_sf"/>
</dbReference>
<keyword evidence="13" id="KW-0547">Nucleotide-binding</keyword>
<dbReference type="PANTHER" id="PTHR43047">
    <property type="entry name" value="TWO-COMPONENT HISTIDINE PROTEIN KINASE"/>
    <property type="match status" value="1"/>
</dbReference>
<dbReference type="InterPro" id="IPR003661">
    <property type="entry name" value="HisK_dim/P_dom"/>
</dbReference>
<dbReference type="Proteomes" id="UP001501321">
    <property type="component" value="Unassembled WGS sequence"/>
</dbReference>
<dbReference type="Pfam" id="PF00512">
    <property type="entry name" value="HisKA"/>
    <property type="match status" value="1"/>
</dbReference>
<keyword evidence="9 13" id="KW-0067">ATP-binding</keyword>
<dbReference type="Gene3D" id="3.30.565.10">
    <property type="entry name" value="Histidine kinase-like ATPase, C-terminal domain"/>
    <property type="match status" value="1"/>
</dbReference>
<proteinExistence type="predicted"/>
<evidence type="ECO:0000256" key="16">
    <source>
        <dbReference type="SAM" id="Coils"/>
    </source>
</evidence>